<organism evidence="2 3">
    <name type="scientific">Candidatus Nitrotoga fabula</name>
    <dbReference type="NCBI Taxonomy" id="2182327"/>
    <lineage>
        <taxon>Bacteria</taxon>
        <taxon>Pseudomonadati</taxon>
        <taxon>Pseudomonadota</taxon>
        <taxon>Betaproteobacteria</taxon>
        <taxon>Nitrosomonadales</taxon>
        <taxon>Gallionellaceae</taxon>
        <taxon>Candidatus Nitrotoga</taxon>
    </lineage>
</organism>
<dbReference type="AlphaFoldDB" id="A0A916BAR3"/>
<evidence type="ECO:0000256" key="1">
    <source>
        <dbReference type="SAM" id="MobiDB-lite"/>
    </source>
</evidence>
<feature type="region of interest" description="Disordered" evidence="1">
    <location>
        <begin position="1"/>
        <end position="43"/>
    </location>
</feature>
<gene>
    <name evidence="2" type="ORF">NTGZN8_100117</name>
</gene>
<comment type="caution">
    <text evidence="2">The sequence shown here is derived from an EMBL/GenBank/DDBJ whole genome shotgun (WGS) entry which is preliminary data.</text>
</comment>
<sequence length="75" mass="8362">MKHGSEELDPQTAGKAGRKIRQWQPWDKSTGARTAEGKAASSRNAFKDSLKLHIRAMARSMNAMLREPREGLGRV</sequence>
<proteinExistence type="predicted"/>
<name>A0A916BAR3_9PROT</name>
<dbReference type="EMBL" id="CAJNBL010000002">
    <property type="protein sequence ID" value="CAE6689295.1"/>
    <property type="molecule type" value="Genomic_DNA"/>
</dbReference>
<protein>
    <submittedName>
        <fullName evidence="2">Uncharacterized protein</fullName>
    </submittedName>
</protein>
<accession>A0A916BAR3</accession>
<evidence type="ECO:0000313" key="3">
    <source>
        <dbReference type="Proteomes" id="UP000675882"/>
    </source>
</evidence>
<keyword evidence="3" id="KW-1185">Reference proteome</keyword>
<evidence type="ECO:0000313" key="2">
    <source>
        <dbReference type="EMBL" id="CAE6689295.1"/>
    </source>
</evidence>
<reference evidence="2" key="1">
    <citation type="submission" date="2021-02" db="EMBL/GenBank/DDBJ databases">
        <authorList>
            <person name="Han P."/>
        </authorList>
    </citation>
    <scope>NUCLEOTIDE SEQUENCE</scope>
    <source>
        <strain evidence="2">Candidatus Nitrotoga sp. ZN8</strain>
    </source>
</reference>
<dbReference type="Proteomes" id="UP000675882">
    <property type="component" value="Unassembled WGS sequence"/>
</dbReference>